<reference evidence="2 3" key="1">
    <citation type="submission" date="2019-07" db="EMBL/GenBank/DDBJ databases">
        <title>Description of 53C-WASEF.</title>
        <authorList>
            <person name="Pitt A."/>
            <person name="Hahn M.W."/>
        </authorList>
    </citation>
    <scope>NUCLEOTIDE SEQUENCE [LARGE SCALE GENOMIC DNA]</scope>
    <source>
        <strain evidence="2 3">53C-WASEF</strain>
    </source>
</reference>
<comment type="caution">
    <text evidence="2">The sequence shown here is derived from an EMBL/GenBank/DDBJ whole genome shotgun (WGS) entry which is preliminary data.</text>
</comment>
<dbReference type="Pfam" id="PF07396">
    <property type="entry name" value="Porin_O_P"/>
    <property type="match status" value="1"/>
</dbReference>
<sequence>MASSRSSFTTARSPRSSAPRRPASPVNGTAPNNFPLSPVGQPEAQTHSTHQQHAVERVSHQSSGVIPTNPKHTMRTLPAAVRTALATTITAVGLTATLPAQTASTNDLDALREQIRLLDQKLRILERNQELRQETAAADAKKQPKLNVGDGRVEVVSADGANSLRLRGLVQGDARLYLDDANAAQDGFVLRRARLIFEGKFSDIFQYTIQPEFGGTVQILDANINAAFKPGFQVRVGRFKTPIGLEQLQSDPVAFFNERSVVTNLTPNRDVGIQVHGDVLTNRLNYAVGVFNGVLDGGNSPTTNLNNEGDFTVAARLFATPWANDKESKLKGLGFGIAAGTGNYKAGVPLNPYRTDGQQNFFAYRSAVGSTTVADGTATTISPQAYFYSGPLGILAEYVSSSAELTNGANSRKLTNTGFNLSVGYVLTGEESSYKGVTPNTNFSLNKGTWGAFEVVTRVAQVDIDDDAFAGGGTSLAAAGTNATEVTTYGVGLNWYLSKAIRANFDIFSNKFDFQGARPATGALSDNELAFISRIQVSF</sequence>
<proteinExistence type="predicted"/>
<dbReference type="AlphaFoldDB" id="A0A556QDH3"/>
<evidence type="ECO:0000256" key="1">
    <source>
        <dbReference type="SAM" id="MobiDB-lite"/>
    </source>
</evidence>
<feature type="compositionally biased region" description="Low complexity" evidence="1">
    <location>
        <begin position="1"/>
        <end position="25"/>
    </location>
</feature>
<organism evidence="2 3">
    <name type="scientific">Rariglobus hedericola</name>
    <dbReference type="NCBI Taxonomy" id="2597822"/>
    <lineage>
        <taxon>Bacteria</taxon>
        <taxon>Pseudomonadati</taxon>
        <taxon>Verrucomicrobiota</taxon>
        <taxon>Opitutia</taxon>
        <taxon>Opitutales</taxon>
        <taxon>Opitutaceae</taxon>
        <taxon>Rariglobus</taxon>
    </lineage>
</organism>
<keyword evidence="3" id="KW-1185">Reference proteome</keyword>
<evidence type="ECO:0000313" key="3">
    <source>
        <dbReference type="Proteomes" id="UP000315648"/>
    </source>
</evidence>
<evidence type="ECO:0000313" key="2">
    <source>
        <dbReference type="EMBL" id="TSJ74712.1"/>
    </source>
</evidence>
<feature type="compositionally biased region" description="Polar residues" evidence="1">
    <location>
        <begin position="43"/>
        <end position="52"/>
    </location>
</feature>
<name>A0A556QDH3_9BACT</name>
<accession>A0A556QDH3</accession>
<dbReference type="Proteomes" id="UP000315648">
    <property type="component" value="Unassembled WGS sequence"/>
</dbReference>
<gene>
    <name evidence="2" type="ORF">FPL22_17365</name>
</gene>
<feature type="compositionally biased region" description="Polar residues" evidence="1">
    <location>
        <begin position="26"/>
        <end position="35"/>
    </location>
</feature>
<dbReference type="SUPFAM" id="SSF56935">
    <property type="entry name" value="Porins"/>
    <property type="match status" value="1"/>
</dbReference>
<dbReference type="InterPro" id="IPR023614">
    <property type="entry name" value="Porin_dom_sf"/>
</dbReference>
<dbReference type="OrthoDB" id="9807854at2"/>
<feature type="region of interest" description="Disordered" evidence="1">
    <location>
        <begin position="1"/>
        <end position="73"/>
    </location>
</feature>
<dbReference type="EMBL" id="VMBG01000005">
    <property type="protein sequence ID" value="TSJ74712.1"/>
    <property type="molecule type" value="Genomic_DNA"/>
</dbReference>
<dbReference type="Gene3D" id="2.40.160.10">
    <property type="entry name" value="Porin"/>
    <property type="match status" value="1"/>
</dbReference>
<dbReference type="InterPro" id="IPR010870">
    <property type="entry name" value="Porin_O/P"/>
</dbReference>
<protein>
    <submittedName>
        <fullName evidence="2">Porin</fullName>
    </submittedName>
</protein>